<organism evidence="1 2">
    <name type="scientific">Amedibacillus dolichus</name>
    <dbReference type="NCBI Taxonomy" id="31971"/>
    <lineage>
        <taxon>Bacteria</taxon>
        <taxon>Bacillati</taxon>
        <taxon>Bacillota</taxon>
        <taxon>Erysipelotrichia</taxon>
        <taxon>Erysipelotrichales</taxon>
        <taxon>Erysipelotrichaceae</taxon>
        <taxon>Amedibacillus</taxon>
    </lineage>
</organism>
<dbReference type="EMBL" id="JAUDCG010000010">
    <property type="protein sequence ID" value="MDM8156643.1"/>
    <property type="molecule type" value="Genomic_DNA"/>
</dbReference>
<protein>
    <recommendedName>
        <fullName evidence="3">SGNH/GDSL hydrolase family protein</fullName>
    </recommendedName>
</protein>
<evidence type="ECO:0000313" key="2">
    <source>
        <dbReference type="Proteomes" id="UP001529340"/>
    </source>
</evidence>
<proteinExistence type="predicted"/>
<accession>A0ABT7UCC5</accession>
<dbReference type="SUPFAM" id="SSF52266">
    <property type="entry name" value="SGNH hydrolase"/>
    <property type="match status" value="1"/>
</dbReference>
<sequence length="377" mass="43859">MKRWKGSLEVVALCVAIIASLFVSSHVLNHQFSSDELRVRAFYKEPENSLDMVLIGSSAAYTTFSSTVAWKEEGFTSYTLATSGAPMGIAKSMLKEVVKTQKPKLILIDLNGVLYDDEAEQREGMTRLWVDNMPLSENKLETIDELTQGKDKLSWVFPLITYHQNWEKIKVCLRYTGYDWKLWTGSRLPYSFTMRSISGTSDRKNLIDVTQYQEKQELYPLSGQRFRELLDYLKENDMTNVAFFNMPRYYDKKMLPQRKLLNQAIAMAEAEGFQVYDFDREIARMNLDPNKDYYNSGHLNMNGQRKATKYIAKRLNQDHHLSDGGHSEAIRDLWDQEYEAYEKVYAYHQENLKKGIREEITAEVIDRVLSKSEEDSK</sequence>
<comment type="caution">
    <text evidence="1">The sequence shown here is derived from an EMBL/GenBank/DDBJ whole genome shotgun (WGS) entry which is preliminary data.</text>
</comment>
<gene>
    <name evidence="1" type="ORF">QUV96_03195</name>
</gene>
<name>A0ABT7UCC5_9FIRM</name>
<dbReference type="RefSeq" id="WP_289607112.1">
    <property type="nucleotide sequence ID" value="NZ_JAUDCG010000010.1"/>
</dbReference>
<evidence type="ECO:0000313" key="1">
    <source>
        <dbReference type="EMBL" id="MDM8156643.1"/>
    </source>
</evidence>
<reference evidence="1" key="1">
    <citation type="submission" date="2023-06" db="EMBL/GenBank/DDBJ databases">
        <title>Identification and characterization of horizontal gene transfer across gut microbiota members of farm animals based on homology search.</title>
        <authorList>
            <person name="Schwarzerova J."/>
            <person name="Nykrynova M."/>
            <person name="Jureckova K."/>
            <person name="Cejkova D."/>
            <person name="Rychlik I."/>
        </authorList>
    </citation>
    <scope>NUCLEOTIDE SEQUENCE</scope>
    <source>
        <strain evidence="1">ET39</strain>
    </source>
</reference>
<reference evidence="1" key="2">
    <citation type="submission" date="2023-06" db="EMBL/GenBank/DDBJ databases">
        <authorList>
            <person name="Zeman M."/>
            <person name="Kubasova T."/>
            <person name="Jahodarova E."/>
            <person name="Nykrynova M."/>
            <person name="Rychlik I."/>
        </authorList>
    </citation>
    <scope>NUCLEOTIDE SEQUENCE</scope>
    <source>
        <strain evidence="1">ET39</strain>
    </source>
</reference>
<evidence type="ECO:0008006" key="3">
    <source>
        <dbReference type="Google" id="ProtNLM"/>
    </source>
</evidence>
<dbReference type="Proteomes" id="UP001529340">
    <property type="component" value="Unassembled WGS sequence"/>
</dbReference>
<keyword evidence="2" id="KW-1185">Reference proteome</keyword>